<dbReference type="Pfam" id="PF12986">
    <property type="entry name" value="DUF3870"/>
    <property type="match status" value="1"/>
</dbReference>
<gene>
    <name evidence="2" type="ORF">SAMN04489735_100480</name>
</gene>
<dbReference type="Proteomes" id="UP000198956">
    <property type="component" value="Unassembled WGS sequence"/>
</dbReference>
<proteinExistence type="predicted"/>
<dbReference type="EMBL" id="FNDE01000004">
    <property type="protein sequence ID" value="SDG85532.1"/>
    <property type="molecule type" value="Genomic_DNA"/>
</dbReference>
<evidence type="ECO:0000313" key="2">
    <source>
        <dbReference type="EMBL" id="SDG85532.1"/>
    </source>
</evidence>
<dbReference type="AlphaFoldDB" id="A0A1G7XMY4"/>
<name>A0A1G7XMY4_ANETH</name>
<feature type="domain" description="DUF3870" evidence="1">
    <location>
        <begin position="26"/>
        <end position="118"/>
    </location>
</feature>
<sequence>MQGYDQEKENLPESGVVVMFTGKTYFIAGHARLPQGMAARSIFDTLTITVEADAKYHVILEASCTLATEHGRDFIGQLLRGCSLQDGIEALSRRIIDFYQGKAQNALVAALRDLHNQYLLYKNSENSKKND</sequence>
<evidence type="ECO:0000259" key="1">
    <source>
        <dbReference type="Pfam" id="PF12986"/>
    </source>
</evidence>
<evidence type="ECO:0000313" key="3">
    <source>
        <dbReference type="Proteomes" id="UP000198956"/>
    </source>
</evidence>
<accession>A0A1G7XMY4</accession>
<organism evidence="2 3">
    <name type="scientific">Aneurinibacillus thermoaerophilus</name>
    <dbReference type="NCBI Taxonomy" id="143495"/>
    <lineage>
        <taxon>Bacteria</taxon>
        <taxon>Bacillati</taxon>
        <taxon>Bacillota</taxon>
        <taxon>Bacilli</taxon>
        <taxon>Bacillales</taxon>
        <taxon>Paenibacillaceae</taxon>
        <taxon>Aneurinibacillus group</taxon>
        <taxon>Aneurinibacillus</taxon>
    </lineage>
</organism>
<reference evidence="2 3" key="1">
    <citation type="submission" date="2016-10" db="EMBL/GenBank/DDBJ databases">
        <authorList>
            <person name="de Groot N.N."/>
        </authorList>
    </citation>
    <scope>NUCLEOTIDE SEQUENCE [LARGE SCALE GENOMIC DNA]</scope>
    <source>
        <strain evidence="2 3">L 420-91</strain>
    </source>
</reference>
<dbReference type="InterPro" id="IPR024617">
    <property type="entry name" value="DUF3870"/>
</dbReference>
<protein>
    <recommendedName>
        <fullName evidence="1">DUF3870 domain-containing protein</fullName>
    </recommendedName>
</protein>